<sequence>MKDITLSEGIFVLKGTHLCVSTYVVHRDSAVYDNPGVFNHYATMKMQVPDIRW</sequence>
<gene>
    <name evidence="1" type="ORF">PISMIDRAFT_491259</name>
</gene>
<name>A0A0C9Z9W8_9AGAM</name>
<dbReference type="GO" id="GO:0004497">
    <property type="term" value="F:monooxygenase activity"/>
    <property type="evidence" value="ECO:0007669"/>
    <property type="project" value="InterPro"/>
</dbReference>
<protein>
    <submittedName>
        <fullName evidence="1">Uncharacterized protein</fullName>
    </submittedName>
</protein>
<dbReference type="InterPro" id="IPR001128">
    <property type="entry name" value="Cyt_P450"/>
</dbReference>
<keyword evidence="2" id="KW-1185">Reference proteome</keyword>
<dbReference type="AlphaFoldDB" id="A0A0C9Z9W8"/>
<proteinExistence type="predicted"/>
<accession>A0A0C9Z9W8</accession>
<dbReference type="SUPFAM" id="SSF48264">
    <property type="entry name" value="Cytochrome P450"/>
    <property type="match status" value="1"/>
</dbReference>
<reference evidence="2" key="2">
    <citation type="submission" date="2015-01" db="EMBL/GenBank/DDBJ databases">
        <title>Evolutionary Origins and Diversification of the Mycorrhizal Mutualists.</title>
        <authorList>
            <consortium name="DOE Joint Genome Institute"/>
            <consortium name="Mycorrhizal Genomics Consortium"/>
            <person name="Kohler A."/>
            <person name="Kuo A."/>
            <person name="Nagy L.G."/>
            <person name="Floudas D."/>
            <person name="Copeland A."/>
            <person name="Barry K.W."/>
            <person name="Cichocki N."/>
            <person name="Veneault-Fourrey C."/>
            <person name="LaButti K."/>
            <person name="Lindquist E.A."/>
            <person name="Lipzen A."/>
            <person name="Lundell T."/>
            <person name="Morin E."/>
            <person name="Murat C."/>
            <person name="Riley R."/>
            <person name="Ohm R."/>
            <person name="Sun H."/>
            <person name="Tunlid A."/>
            <person name="Henrissat B."/>
            <person name="Grigoriev I.V."/>
            <person name="Hibbett D.S."/>
            <person name="Martin F."/>
        </authorList>
    </citation>
    <scope>NUCLEOTIDE SEQUENCE [LARGE SCALE GENOMIC DNA]</scope>
    <source>
        <strain evidence="2">441</strain>
    </source>
</reference>
<evidence type="ECO:0000313" key="1">
    <source>
        <dbReference type="EMBL" id="KIK22784.1"/>
    </source>
</evidence>
<dbReference type="GO" id="GO:0016705">
    <property type="term" value="F:oxidoreductase activity, acting on paired donors, with incorporation or reduction of molecular oxygen"/>
    <property type="evidence" value="ECO:0007669"/>
    <property type="project" value="InterPro"/>
</dbReference>
<dbReference type="HOGENOM" id="CLU_3069613_0_0_1"/>
<evidence type="ECO:0000313" key="2">
    <source>
        <dbReference type="Proteomes" id="UP000054018"/>
    </source>
</evidence>
<organism evidence="1 2">
    <name type="scientific">Pisolithus microcarpus 441</name>
    <dbReference type="NCBI Taxonomy" id="765257"/>
    <lineage>
        <taxon>Eukaryota</taxon>
        <taxon>Fungi</taxon>
        <taxon>Dikarya</taxon>
        <taxon>Basidiomycota</taxon>
        <taxon>Agaricomycotina</taxon>
        <taxon>Agaricomycetes</taxon>
        <taxon>Agaricomycetidae</taxon>
        <taxon>Boletales</taxon>
        <taxon>Sclerodermatineae</taxon>
        <taxon>Pisolithaceae</taxon>
        <taxon>Pisolithus</taxon>
    </lineage>
</organism>
<dbReference type="Proteomes" id="UP000054018">
    <property type="component" value="Unassembled WGS sequence"/>
</dbReference>
<reference evidence="1 2" key="1">
    <citation type="submission" date="2014-04" db="EMBL/GenBank/DDBJ databases">
        <authorList>
            <consortium name="DOE Joint Genome Institute"/>
            <person name="Kuo A."/>
            <person name="Kohler A."/>
            <person name="Costa M.D."/>
            <person name="Nagy L.G."/>
            <person name="Floudas D."/>
            <person name="Copeland A."/>
            <person name="Barry K.W."/>
            <person name="Cichocki N."/>
            <person name="Veneault-Fourrey C."/>
            <person name="LaButti K."/>
            <person name="Lindquist E.A."/>
            <person name="Lipzen A."/>
            <person name="Lundell T."/>
            <person name="Morin E."/>
            <person name="Murat C."/>
            <person name="Sun H."/>
            <person name="Tunlid A."/>
            <person name="Henrissat B."/>
            <person name="Grigoriev I.V."/>
            <person name="Hibbett D.S."/>
            <person name="Martin F."/>
            <person name="Nordberg H.P."/>
            <person name="Cantor M.N."/>
            <person name="Hua S.X."/>
        </authorList>
    </citation>
    <scope>NUCLEOTIDE SEQUENCE [LARGE SCALE GENOMIC DNA]</scope>
    <source>
        <strain evidence="1 2">441</strain>
    </source>
</reference>
<dbReference type="InterPro" id="IPR036396">
    <property type="entry name" value="Cyt_P450_sf"/>
</dbReference>
<dbReference type="GO" id="GO:0005506">
    <property type="term" value="F:iron ion binding"/>
    <property type="evidence" value="ECO:0007669"/>
    <property type="project" value="InterPro"/>
</dbReference>
<dbReference type="GO" id="GO:0020037">
    <property type="term" value="F:heme binding"/>
    <property type="evidence" value="ECO:0007669"/>
    <property type="project" value="InterPro"/>
</dbReference>
<dbReference type="Pfam" id="PF00067">
    <property type="entry name" value="p450"/>
    <property type="match status" value="1"/>
</dbReference>
<dbReference type="Gene3D" id="1.10.630.10">
    <property type="entry name" value="Cytochrome P450"/>
    <property type="match status" value="1"/>
</dbReference>
<dbReference type="OrthoDB" id="2690604at2759"/>
<dbReference type="EMBL" id="KN833735">
    <property type="protein sequence ID" value="KIK22784.1"/>
    <property type="molecule type" value="Genomic_DNA"/>
</dbReference>